<evidence type="ECO:0000313" key="2">
    <source>
        <dbReference type="Proteomes" id="UP000887565"/>
    </source>
</evidence>
<sequence>MGYCYSEVPPIINVLEGSVVELEPGEGVNLTCVVLDGFPAPHLAWYHEESRLEEPFETKKLTRIVSKVFESTSFECRAHNSKGAANFTVKVDVQGPGAAPGQIQHRVDGNNLELSWGSPQYPNGLIKNEPTKLLEGESDHEDEPDRIGWMSLMLMNLTEMKMKLPGLKLNECRIDCSDPIFQFPKLQELYDKYLEEELIT</sequence>
<name>A0A915J0Z0_ROMCU</name>
<dbReference type="InterPro" id="IPR007110">
    <property type="entry name" value="Ig-like_dom"/>
</dbReference>
<dbReference type="SUPFAM" id="SSF48726">
    <property type="entry name" value="Immunoglobulin"/>
    <property type="match status" value="1"/>
</dbReference>
<dbReference type="Pfam" id="PF13927">
    <property type="entry name" value="Ig_3"/>
    <property type="match status" value="1"/>
</dbReference>
<dbReference type="WBParaSite" id="nRc.2.0.1.t20126-RA">
    <property type="protein sequence ID" value="nRc.2.0.1.t20126-RA"/>
    <property type="gene ID" value="nRc.2.0.1.g20126"/>
</dbReference>
<organism evidence="2 3">
    <name type="scientific">Romanomermis culicivorax</name>
    <name type="common">Nematode worm</name>
    <dbReference type="NCBI Taxonomy" id="13658"/>
    <lineage>
        <taxon>Eukaryota</taxon>
        <taxon>Metazoa</taxon>
        <taxon>Ecdysozoa</taxon>
        <taxon>Nematoda</taxon>
        <taxon>Enoplea</taxon>
        <taxon>Dorylaimia</taxon>
        <taxon>Mermithida</taxon>
        <taxon>Mermithoidea</taxon>
        <taxon>Mermithidae</taxon>
        <taxon>Romanomermis</taxon>
    </lineage>
</organism>
<protein>
    <submittedName>
        <fullName evidence="3">Ig-like domain-containing protein</fullName>
    </submittedName>
</protein>
<dbReference type="InterPro" id="IPR013783">
    <property type="entry name" value="Ig-like_fold"/>
</dbReference>
<feature type="domain" description="Ig-like" evidence="1">
    <location>
        <begin position="9"/>
        <end position="92"/>
    </location>
</feature>
<dbReference type="InterPro" id="IPR036179">
    <property type="entry name" value="Ig-like_dom_sf"/>
</dbReference>
<evidence type="ECO:0000313" key="3">
    <source>
        <dbReference type="WBParaSite" id="nRc.2.0.1.t20126-RA"/>
    </source>
</evidence>
<accession>A0A915J0Z0</accession>
<dbReference type="Gene3D" id="2.60.40.10">
    <property type="entry name" value="Immunoglobulins"/>
    <property type="match status" value="1"/>
</dbReference>
<dbReference type="PROSITE" id="PS50835">
    <property type="entry name" value="IG_LIKE"/>
    <property type="match status" value="1"/>
</dbReference>
<dbReference type="Proteomes" id="UP000887565">
    <property type="component" value="Unplaced"/>
</dbReference>
<keyword evidence="2" id="KW-1185">Reference proteome</keyword>
<evidence type="ECO:0000259" key="1">
    <source>
        <dbReference type="PROSITE" id="PS50835"/>
    </source>
</evidence>
<reference evidence="3" key="1">
    <citation type="submission" date="2022-11" db="UniProtKB">
        <authorList>
            <consortium name="WormBaseParasite"/>
        </authorList>
    </citation>
    <scope>IDENTIFICATION</scope>
</reference>
<proteinExistence type="predicted"/>
<dbReference type="AlphaFoldDB" id="A0A915J0Z0"/>